<dbReference type="VEuPathDB" id="MicrosporidiaDB:VICG_01547"/>
<evidence type="ECO:0000256" key="1">
    <source>
        <dbReference type="SAM" id="Coils"/>
    </source>
</evidence>
<keyword evidence="3" id="KW-1185">Reference proteome</keyword>
<reference evidence="3" key="1">
    <citation type="submission" date="2011-05" db="EMBL/GenBank/DDBJ databases">
        <title>The genome sequence of Vittaforma corneae strain ATCC 50505.</title>
        <authorList>
            <consortium name="The Broad Institute Genome Sequencing Platform"/>
            <person name="Cuomo C."/>
            <person name="Didier E."/>
            <person name="Bowers L."/>
            <person name="Young S.K."/>
            <person name="Zeng Q."/>
            <person name="Gargeya S."/>
            <person name="Fitzgerald M."/>
            <person name="Haas B."/>
            <person name="Abouelleil A."/>
            <person name="Alvarado L."/>
            <person name="Arachchi H.M."/>
            <person name="Berlin A."/>
            <person name="Chapman S.B."/>
            <person name="Gearin G."/>
            <person name="Goldberg J."/>
            <person name="Griggs A."/>
            <person name="Gujja S."/>
            <person name="Hansen M."/>
            <person name="Heiman D."/>
            <person name="Howarth C."/>
            <person name="Larimer J."/>
            <person name="Lui A."/>
            <person name="MacDonald P.J.P."/>
            <person name="McCowen C."/>
            <person name="Montmayeur A."/>
            <person name="Murphy C."/>
            <person name="Neiman D."/>
            <person name="Pearson M."/>
            <person name="Priest M."/>
            <person name="Roberts A."/>
            <person name="Saif S."/>
            <person name="Shea T."/>
            <person name="Sisk P."/>
            <person name="Stolte C."/>
            <person name="Sykes S."/>
            <person name="Wortman J."/>
            <person name="Nusbaum C."/>
            <person name="Birren B."/>
        </authorList>
    </citation>
    <scope>NUCLEOTIDE SEQUENCE [LARGE SCALE GENOMIC DNA]</scope>
    <source>
        <strain evidence="3">ATCC 50505</strain>
    </source>
</reference>
<organism evidence="2 3">
    <name type="scientific">Vittaforma corneae (strain ATCC 50505)</name>
    <name type="common">Microsporidian parasite</name>
    <name type="synonym">Nosema corneum</name>
    <dbReference type="NCBI Taxonomy" id="993615"/>
    <lineage>
        <taxon>Eukaryota</taxon>
        <taxon>Fungi</taxon>
        <taxon>Fungi incertae sedis</taxon>
        <taxon>Microsporidia</taxon>
        <taxon>Nosematidae</taxon>
        <taxon>Vittaforma</taxon>
    </lineage>
</organism>
<accession>L2GMB1</accession>
<sequence>MQDINRAVMLKMKYVEELLTKLENREAPSVTTLLKEEIDRLKQQILELKAKNEEKMVVGKEENGSRVRYYLKDGSVYVVKGREYRYLYDAKSKVVTYEFENGQIERTFQNGLKEIRKKDGTVVVKTGPKDFDYMG</sequence>
<dbReference type="Proteomes" id="UP000011082">
    <property type="component" value="Unassembled WGS sequence"/>
</dbReference>
<feature type="coiled-coil region" evidence="1">
    <location>
        <begin position="31"/>
        <end position="58"/>
    </location>
</feature>
<proteinExistence type="predicted"/>
<dbReference type="EMBL" id="JH370144">
    <property type="protein sequence ID" value="ELA41442.1"/>
    <property type="molecule type" value="Genomic_DNA"/>
</dbReference>
<protein>
    <submittedName>
        <fullName evidence="2">Uncharacterized protein</fullName>
    </submittedName>
</protein>
<dbReference type="Gene3D" id="2.60.450.20">
    <property type="match status" value="1"/>
</dbReference>
<gene>
    <name evidence="2" type="ORF">VICG_01547</name>
</gene>
<name>L2GMB1_VITCO</name>
<dbReference type="InterPro" id="IPR047002">
    <property type="entry name" value="Tcp10_C_sf"/>
</dbReference>
<evidence type="ECO:0000313" key="2">
    <source>
        <dbReference type="EMBL" id="ELA41442.1"/>
    </source>
</evidence>
<dbReference type="OMA" id="KEIRMPD"/>
<dbReference type="OrthoDB" id="10252174at2759"/>
<dbReference type="InParanoid" id="L2GMB1"/>
<dbReference type="GeneID" id="19882258"/>
<dbReference type="AlphaFoldDB" id="L2GMB1"/>
<keyword evidence="1" id="KW-0175">Coiled coil</keyword>
<evidence type="ECO:0000313" key="3">
    <source>
        <dbReference type="Proteomes" id="UP000011082"/>
    </source>
</evidence>
<dbReference type="HOGENOM" id="CLU_131641_0_0_1"/>
<dbReference type="RefSeq" id="XP_007604993.1">
    <property type="nucleotide sequence ID" value="XM_007604931.1"/>
</dbReference>